<keyword evidence="1" id="KW-0175">Coiled coil</keyword>
<reference evidence="2" key="1">
    <citation type="submission" date="2018-03" db="EMBL/GenBank/DDBJ databases">
        <authorList>
            <person name="Guldener U."/>
        </authorList>
    </citation>
    <scope>NUCLEOTIDE SEQUENCE</scope>
</reference>
<name>A0AAE8SRY8_9PEZI</name>
<proteinExistence type="predicted"/>
<evidence type="ECO:0000313" key="3">
    <source>
        <dbReference type="Proteomes" id="UP001187682"/>
    </source>
</evidence>
<feature type="coiled-coil region" evidence="1">
    <location>
        <begin position="67"/>
        <end position="94"/>
    </location>
</feature>
<evidence type="ECO:0000256" key="1">
    <source>
        <dbReference type="SAM" id="Coils"/>
    </source>
</evidence>
<dbReference type="EMBL" id="ONZQ02000002">
    <property type="protein sequence ID" value="SPN98552.1"/>
    <property type="molecule type" value="Genomic_DNA"/>
</dbReference>
<comment type="caution">
    <text evidence="2">The sequence shown here is derived from an EMBL/GenBank/DDBJ whole genome shotgun (WGS) entry which is preliminary data.</text>
</comment>
<protein>
    <submittedName>
        <fullName evidence="2">Uncharacterized protein</fullName>
    </submittedName>
</protein>
<dbReference type="Proteomes" id="UP001187682">
    <property type="component" value="Unassembled WGS sequence"/>
</dbReference>
<dbReference type="AlphaFoldDB" id="A0AAE8SRY8"/>
<accession>A0AAE8SRY8</accession>
<keyword evidence="3" id="KW-1185">Reference proteome</keyword>
<evidence type="ECO:0000313" key="2">
    <source>
        <dbReference type="EMBL" id="SPN98552.1"/>
    </source>
</evidence>
<organism evidence="2 3">
    <name type="scientific">Cephalotrichum gorgonifer</name>
    <dbReference type="NCBI Taxonomy" id="2041049"/>
    <lineage>
        <taxon>Eukaryota</taxon>
        <taxon>Fungi</taxon>
        <taxon>Dikarya</taxon>
        <taxon>Ascomycota</taxon>
        <taxon>Pezizomycotina</taxon>
        <taxon>Sordariomycetes</taxon>
        <taxon>Hypocreomycetidae</taxon>
        <taxon>Microascales</taxon>
        <taxon>Microascaceae</taxon>
        <taxon>Cephalotrichum</taxon>
    </lineage>
</organism>
<sequence>MQGILTKASQARNCWCKTCASVAKTTIRRSTTGAEVRVSRGQAFTTLYTSIFATAAIIDAKYKDDRRKRLEAKISEAKDAVAQLQFQNAVAEVELPPPPAPPPSGILDWIAHESRACEGLVVPKRAGAEASPPASTDAADLIRTSIFEQYGAEYWEAFHATNFRKTLRELKRSDYHMLREWLRTSESLEVQPVSGSQPSEWTFNITQMVDYLLLEHNRLTTQQHLPPARSPLRETIDRLRATGCPNPRWPDRDATAFARPDTGLSEKMARDIDSDAIGTVERICYNLLTTQSPLTIHTYNMLILCLTKAGHLTLARCVLRSHFAHFKNHPHHALSSAICLNHDKRSGNYAGVHRNIGNILRNSTLYFSQGGRYILESMVGAFSRFCNMSDAVVTFCYGLSLGLRLSPQALIQFLGLLIWRLDREPAIMLLRTFTMYPEHFESMLPTEPAARSVVLHQLNYLLDITGLWLPSSKQLDVHLKTHGIDRDQFSSFRMTIATCDIQRQLDQVAHVTGVIEKILSSADAPKYKQMAMADTRKLLVENAGKAARGFSLHRRAAMPTAWTVDGSRMLRSRHRVWTEHDCEEARRHLRQAQTMSVIAEPCTEASTEPREEGKFVRLESAEM</sequence>
<gene>
    <name evidence="2" type="ORF">DNG_01598</name>
</gene>